<dbReference type="GO" id="GO:0006605">
    <property type="term" value="P:protein targeting"/>
    <property type="evidence" value="ECO:0007669"/>
    <property type="project" value="InterPro"/>
</dbReference>
<evidence type="ECO:0000259" key="22">
    <source>
        <dbReference type="PROSITE" id="PS51192"/>
    </source>
</evidence>
<sequence>MELPECPVCLQSFDDRDAIPRVLSCGHSVCEACLAELPQRYPNTIRCPACTQLVKYPSQQGPSALPKNIDLLRLSLQHSSSSSSSNHSHKPNQRSTINSCYDHSQFWSPEFYAAWKDWILPHDAVLTDDHCLGRFSSSKGRICFGVNRCVSLAPVVCFSPGNDSKFRFSYVAWVIKCLEGMSQVAREELGLILEASVRQGRVCRVYGLWSEGVKGPLCMVCERQSGNLLDTCGELGNGFVCRNEGGLELDTGGIFRFVMIARGICEAVLSLHLEGLVAGCLGLSCFSFDELGAICVDLNEVLAMGRRVNAGSGKHEEEAMCKNCLESDIFVSPEVLYELLHKRESAPDSGHLRYPIGCRSDAWSLACVLLWLLIGNVLPRNTLEMNKENGGDNSASYVCWVEKVSSVLEDKLGSDYASLRTTLCKCLEVNPGHRPDVIDVRKCVQDMLVKPQFEFLGNLEVTISKDSTGRCLVLGELCLLSKERSNEPREHELQEKEIGDQPNFAQDGNDKSDEDFAAGLSRGLTELKDLRGHLDCVSGLAVGGGYLFSSSFDKTVRVWSLQDFSHLHTFRGHENKVMALVYVDAEEPLCISGDSGGGIFIWEIAAPFRQDPLRKWSEKKDWRFSGIHSLAVSKNRSLYTGSGDRAIKAWSLKDETLICTMTGHKSVVSTLAVCDEVLYSGSWDGTVRLWSLNDHSPLTVLGEDTHAEMKSILAVTVDRHLLVAAHENGCIKVWRNDVFMNSKTLHNGAIFAMSMQGKSLYTGGWDKNVNIQELSGDEFELDIKAYGSIPCSSVATAILCSQGKLYVGYADKSIKRFIFSRSLSSHHLCLLHWEASRAVINSTEENRGMRITSTDANANALFIRSRPSVAPWPRLPRRRCAPVLVTVGSVKENLGRVQKRFTDFTSLNYWVVRDYYRLVNSVNAFEPQIKALSDEQLAAKTAEFRRRLARGATLADIQAEAFAVVREAAWRKLGMRHFDVQIIGGAVLHDGSIAEMKTGEGKTLVSTLAAYLNALTSEGVHVVTVNDYLAQRDAEWMGRVHRFLGLSVGLIRELGFDYLRDNLAGNREQLVMRWPKPFHFGIVDEVDSVLIDEGRNPLLISGEASKDAARFPVAAKVAELLIQGIHYKVELKDNSVELTEEGISLAEMALETNDLWDENDPWARFVMNAIKAKEFYRRDVQYIVRDGKALIINELTGRVEEKRRWSEGIHQAVEAKEGLKIQADSVVVAQITYQSLFKLYPKLSGMTGTAKTEEKEFLKMFRMPVIEVPTNLPNIRKDLPIQAFATARGKWEQVRREVEYMFRQGQPVLVGTTSVENSELLSGLLREWNIPHNVLNARPKVCESIDCCFANLTGSLPRHLIQYAAKEAEVVAQAGRKHAITLSTNMAGRGTDIILGGNPKMLAREIIEDSLLSFLTREDPNVELADEAISQKVLPKIKVGSSSMALLAKTTLMAKYVSKSEGKSWTYQKAKSFILEAIEMNVSYSLEELEKLANEESEIYPLGPCVALAYLSVLKDCEEHCLHEGSEVKRLGGLHVIGTSLHESRRIDNQLRGRAGRQGDPGSTRFMVRTLSFRDELLNTICSVALYFEGSAMTGCVDEMFQKFNFDTEWAVRLISKITNDEDLPIEGDAIVKQLLALQINAEKFFFGIRKNLVEFDEVLEVQRKHVYDLRQLILTGDDESCSQHILQYMQAVVDEIVFNNINPLKVHPRSWGLSKLLKEFVSVGGKLLHESFEGISDQTLLNSLGLLNDTSSVDIVNFSLPNLPAAPNAFRGIRRKSSSLRRWLAICTDDLIGNGKYQTTSNLLRKYLGDFLIASYLNVVEESGYDERHAKEIERAVLLQTLDCFWRDHLVNMNRLSSAVNIRSFGHRNPLEEYKIDGCRFFISMLSATRRLTVEALLRSLNLPAVLSFFYFVKVTRNVPGDELAPYLHRRS</sequence>
<dbReference type="InterPro" id="IPR011116">
    <property type="entry name" value="SecA_Wing/Scaffold"/>
</dbReference>
<dbReference type="Pfam" id="PF13445">
    <property type="entry name" value="zf-RING_UBOX"/>
    <property type="match status" value="1"/>
</dbReference>
<evidence type="ECO:0000256" key="10">
    <source>
        <dbReference type="ARBA" id="ARBA00022840"/>
    </source>
</evidence>
<keyword evidence="8 16" id="KW-0863">Zinc-finger</keyword>
<protein>
    <recommendedName>
        <fullName evidence="18">Protein translocase subunit SecA</fullName>
    </recommendedName>
</protein>
<dbReference type="HAMAP" id="MF_01382">
    <property type="entry name" value="SecA"/>
    <property type="match status" value="1"/>
</dbReference>
<dbReference type="InterPro" id="IPR014001">
    <property type="entry name" value="Helicase_ATP-bd"/>
</dbReference>
<dbReference type="Gene3D" id="1.10.3060.10">
    <property type="entry name" value="Helical scaffold and wing domains of SecA"/>
    <property type="match status" value="1"/>
</dbReference>
<dbReference type="InterPro" id="IPR015943">
    <property type="entry name" value="WD40/YVTN_repeat-like_dom_sf"/>
</dbReference>
<dbReference type="Gene3D" id="3.40.50.300">
    <property type="entry name" value="P-loop containing nucleotide triphosphate hydrolases"/>
    <property type="match status" value="3"/>
</dbReference>
<comment type="catalytic activity">
    <reaction evidence="15">
        <text>ATP + H2O + chloroplast-proteinSide 1 = ADP + phosphate + chloroplast-proteinSide 2.</text>
        <dbReference type="EC" id="7.4.2.4"/>
    </reaction>
</comment>
<dbReference type="SUPFAM" id="SSF81767">
    <property type="entry name" value="Pre-protein crosslinking domain of SecA"/>
    <property type="match status" value="1"/>
</dbReference>
<dbReference type="GO" id="GO:0009941">
    <property type="term" value="C:chloroplast envelope"/>
    <property type="evidence" value="ECO:0007669"/>
    <property type="project" value="TreeGrafter"/>
</dbReference>
<dbReference type="SMART" id="SM00220">
    <property type="entry name" value="S_TKc"/>
    <property type="match status" value="1"/>
</dbReference>
<dbReference type="GO" id="GO:0006886">
    <property type="term" value="P:intracellular protein transport"/>
    <property type="evidence" value="ECO:0007669"/>
    <property type="project" value="InterPro"/>
</dbReference>
<feature type="region of interest" description="Disordered" evidence="19">
    <location>
        <begin position="489"/>
        <end position="511"/>
    </location>
</feature>
<dbReference type="GO" id="GO:0005524">
    <property type="term" value="F:ATP binding"/>
    <property type="evidence" value="ECO:0007669"/>
    <property type="project" value="UniProtKB-KW"/>
</dbReference>
<dbReference type="SUPFAM" id="SSF52540">
    <property type="entry name" value="P-loop containing nucleoside triphosphate hydrolases"/>
    <property type="match status" value="2"/>
</dbReference>
<dbReference type="GO" id="GO:0016464">
    <property type="term" value="F:chloroplast protein-transporting ATPase activity"/>
    <property type="evidence" value="ECO:0007669"/>
    <property type="project" value="UniProtKB-EC"/>
</dbReference>
<dbReference type="InterPro" id="IPR044722">
    <property type="entry name" value="SecA_SF2_C"/>
</dbReference>
<dbReference type="PANTHER" id="PTHR30612">
    <property type="entry name" value="SECA INNER MEMBRANE COMPONENT OF SEC PROTEIN SECRETION SYSTEM"/>
    <property type="match status" value="1"/>
</dbReference>
<dbReference type="InterPro" id="IPR001680">
    <property type="entry name" value="WD40_rpt"/>
</dbReference>
<keyword evidence="5" id="KW-0479">Metal-binding</keyword>
<dbReference type="Pfam" id="PF21090">
    <property type="entry name" value="P-loop_SecA"/>
    <property type="match status" value="2"/>
</dbReference>
<evidence type="ECO:0000313" key="24">
    <source>
        <dbReference type="EMBL" id="CAJ1974271.1"/>
    </source>
</evidence>
<dbReference type="InterPro" id="IPR013083">
    <property type="entry name" value="Znf_RING/FYVE/PHD"/>
</dbReference>
<dbReference type="PROSITE" id="PS50082">
    <property type="entry name" value="WD_REPEATS_2"/>
    <property type="match status" value="2"/>
</dbReference>
<evidence type="ECO:0000256" key="7">
    <source>
        <dbReference type="ARBA" id="ARBA00022741"/>
    </source>
</evidence>
<dbReference type="InterPro" id="IPR011115">
    <property type="entry name" value="SecA_DEAD"/>
</dbReference>
<evidence type="ECO:0000259" key="21">
    <source>
        <dbReference type="PROSITE" id="PS50089"/>
    </source>
</evidence>
<dbReference type="SUPFAM" id="SSF56112">
    <property type="entry name" value="Protein kinase-like (PK-like)"/>
    <property type="match status" value="1"/>
</dbReference>
<gene>
    <name evidence="24" type="ORF">AYBTSS11_LOCUS26344</name>
</gene>
<dbReference type="InterPro" id="IPR014018">
    <property type="entry name" value="SecA_motor_DEAD"/>
</dbReference>
<dbReference type="InterPro" id="IPR020472">
    <property type="entry name" value="WD40_PAC1"/>
</dbReference>
<evidence type="ECO:0000256" key="13">
    <source>
        <dbReference type="ARBA" id="ARBA00023010"/>
    </source>
</evidence>
<dbReference type="InterPro" id="IPR017907">
    <property type="entry name" value="Znf_RING_CS"/>
</dbReference>
<keyword evidence="13 18" id="KW-0811">Translocation</keyword>
<dbReference type="InterPro" id="IPR011130">
    <property type="entry name" value="SecA_preprotein_X-link_dom"/>
</dbReference>
<evidence type="ECO:0000256" key="8">
    <source>
        <dbReference type="ARBA" id="ARBA00022771"/>
    </source>
</evidence>
<evidence type="ECO:0000256" key="2">
    <source>
        <dbReference type="ARBA" id="ARBA00007650"/>
    </source>
</evidence>
<evidence type="ECO:0000259" key="23">
    <source>
        <dbReference type="PROSITE" id="PS51196"/>
    </source>
</evidence>
<dbReference type="PROSITE" id="PS50294">
    <property type="entry name" value="WD_REPEATS_REGION"/>
    <property type="match status" value="1"/>
</dbReference>
<keyword evidence="12" id="KW-1278">Translocase</keyword>
<dbReference type="SMART" id="SM00958">
    <property type="entry name" value="SecA_PP_bind"/>
    <property type="match status" value="1"/>
</dbReference>
<dbReference type="Gene3D" id="2.130.10.10">
    <property type="entry name" value="YVTN repeat-like/Quinoprotein amine dehydrogenase"/>
    <property type="match status" value="2"/>
</dbReference>
<dbReference type="Gramene" id="rna-AYBTSS11_LOCUS26344">
    <property type="protein sequence ID" value="CAJ1974271.1"/>
    <property type="gene ID" value="gene-AYBTSS11_LOCUS26344"/>
</dbReference>
<keyword evidence="9" id="KW-0862">Zinc</keyword>
<feature type="domain" description="Helicase ATP-binding" evidence="22">
    <location>
        <begin position="983"/>
        <end position="1124"/>
    </location>
</feature>
<dbReference type="PANTHER" id="PTHR30612:SF11">
    <property type="entry name" value="PROTEIN TRANSLOCASE SUBUNIT SECA2, CHLOROPLASTIC"/>
    <property type="match status" value="1"/>
</dbReference>
<name>A0AA86VQJ5_9FABA</name>
<dbReference type="InterPro" id="IPR001841">
    <property type="entry name" value="Znf_RING"/>
</dbReference>
<dbReference type="PRINTS" id="PR00320">
    <property type="entry name" value="GPROTEINBRPT"/>
</dbReference>
<evidence type="ECO:0000256" key="19">
    <source>
        <dbReference type="SAM" id="MobiDB-lite"/>
    </source>
</evidence>
<keyword evidence="14" id="KW-0472">Membrane</keyword>
<reference evidence="24" key="1">
    <citation type="submission" date="2023-10" db="EMBL/GenBank/DDBJ databases">
        <authorList>
            <person name="Domelevo Entfellner J.-B."/>
        </authorList>
    </citation>
    <scope>NUCLEOTIDE SEQUENCE</scope>
</reference>
<comment type="subcellular location">
    <subcellularLocation>
        <location evidence="1">Membrane</location>
        <topology evidence="1">Peripheral membrane protein</topology>
    </subcellularLocation>
</comment>
<evidence type="ECO:0000259" key="20">
    <source>
        <dbReference type="PROSITE" id="PS50011"/>
    </source>
</evidence>
<proteinExistence type="inferred from homology"/>
<dbReference type="InterPro" id="IPR036322">
    <property type="entry name" value="WD40_repeat_dom_sf"/>
</dbReference>
<dbReference type="Proteomes" id="UP001189624">
    <property type="component" value="Chromosome 9"/>
</dbReference>
<feature type="domain" description="SecA family profile" evidence="23">
    <location>
        <begin position="897"/>
        <end position="1627"/>
    </location>
</feature>
<evidence type="ECO:0000256" key="16">
    <source>
        <dbReference type="PROSITE-ProRule" id="PRU00175"/>
    </source>
</evidence>
<dbReference type="Gene3D" id="3.30.40.10">
    <property type="entry name" value="Zinc/RING finger domain, C3HC4 (zinc finger)"/>
    <property type="match status" value="1"/>
</dbReference>
<dbReference type="PROSITE" id="PS51192">
    <property type="entry name" value="HELICASE_ATP_BIND_1"/>
    <property type="match status" value="1"/>
</dbReference>
<feature type="repeat" description="WD" evidence="17">
    <location>
        <begin position="661"/>
        <end position="700"/>
    </location>
</feature>
<dbReference type="SUPFAM" id="SSF50978">
    <property type="entry name" value="WD40 repeat-like"/>
    <property type="match status" value="1"/>
</dbReference>
<dbReference type="CDD" id="cd18803">
    <property type="entry name" value="SF2_C_secA"/>
    <property type="match status" value="1"/>
</dbReference>
<keyword evidence="7 18" id="KW-0547">Nucleotide-binding</keyword>
<dbReference type="InterPro" id="IPR027370">
    <property type="entry name" value="Znf-RING_euk"/>
</dbReference>
<dbReference type="PROSITE" id="PS50089">
    <property type="entry name" value="ZF_RING_2"/>
    <property type="match status" value="1"/>
</dbReference>
<dbReference type="PROSITE" id="PS00518">
    <property type="entry name" value="ZF_RING_1"/>
    <property type="match status" value="1"/>
</dbReference>
<dbReference type="InterPro" id="IPR027417">
    <property type="entry name" value="P-loop_NTPase"/>
</dbReference>
<dbReference type="EMBL" id="OY731406">
    <property type="protein sequence ID" value="CAJ1974271.1"/>
    <property type="molecule type" value="Genomic_DNA"/>
</dbReference>
<dbReference type="GO" id="GO:0016020">
    <property type="term" value="C:membrane"/>
    <property type="evidence" value="ECO:0007669"/>
    <property type="project" value="UniProtKB-SubCell"/>
</dbReference>
<accession>A0AA86VQJ5</accession>
<dbReference type="Pfam" id="PF00400">
    <property type="entry name" value="WD40"/>
    <property type="match status" value="3"/>
</dbReference>
<keyword evidence="10 18" id="KW-0067">ATP-binding</keyword>
<dbReference type="Pfam" id="PF07517">
    <property type="entry name" value="SecA_DEAD"/>
    <property type="match status" value="1"/>
</dbReference>
<evidence type="ECO:0000313" key="25">
    <source>
        <dbReference type="Proteomes" id="UP001189624"/>
    </source>
</evidence>
<evidence type="ECO:0000256" key="14">
    <source>
        <dbReference type="ARBA" id="ARBA00023136"/>
    </source>
</evidence>
<dbReference type="PRINTS" id="PR00906">
    <property type="entry name" value="SECA"/>
</dbReference>
<dbReference type="InterPro" id="IPR036266">
    <property type="entry name" value="SecA_Wing/Scaffold_sf"/>
</dbReference>
<dbReference type="SUPFAM" id="SSF57850">
    <property type="entry name" value="RING/U-box"/>
    <property type="match status" value="1"/>
</dbReference>
<dbReference type="InterPro" id="IPR000185">
    <property type="entry name" value="SecA"/>
</dbReference>
<feature type="domain" description="Protein kinase" evidence="20">
    <location>
        <begin position="133"/>
        <end position="448"/>
    </location>
</feature>
<evidence type="ECO:0000256" key="12">
    <source>
        <dbReference type="ARBA" id="ARBA00022967"/>
    </source>
</evidence>
<keyword evidence="6" id="KW-0677">Repeat</keyword>
<dbReference type="SMART" id="SM00320">
    <property type="entry name" value="WD40"/>
    <property type="match status" value="5"/>
</dbReference>
<dbReference type="NCBIfam" id="TIGR00963">
    <property type="entry name" value="secA"/>
    <property type="match status" value="1"/>
</dbReference>
<dbReference type="Gene3D" id="1.10.510.10">
    <property type="entry name" value="Transferase(Phosphotransferase) domain 1"/>
    <property type="match status" value="1"/>
</dbReference>
<dbReference type="SUPFAM" id="SSF81886">
    <property type="entry name" value="Helical scaffold and wing domains of SecA"/>
    <property type="match status" value="1"/>
</dbReference>
<dbReference type="InterPro" id="IPR036670">
    <property type="entry name" value="SecA_X-link_sf"/>
</dbReference>
<dbReference type="PROSITE" id="PS50011">
    <property type="entry name" value="PROTEIN_KINASE_DOM"/>
    <property type="match status" value="1"/>
</dbReference>
<dbReference type="PROSITE" id="PS51196">
    <property type="entry name" value="SECA_MOTOR_DEAD"/>
    <property type="match status" value="1"/>
</dbReference>
<dbReference type="InterPro" id="IPR000719">
    <property type="entry name" value="Prot_kinase_dom"/>
</dbReference>
<comment type="similarity">
    <text evidence="2 18">Belongs to the SecA family.</text>
</comment>
<feature type="repeat" description="WD" evidence="17">
    <location>
        <begin position="530"/>
        <end position="569"/>
    </location>
</feature>
<keyword evidence="11 18" id="KW-0653">Protein transport</keyword>
<evidence type="ECO:0000256" key="1">
    <source>
        <dbReference type="ARBA" id="ARBA00004170"/>
    </source>
</evidence>
<evidence type="ECO:0000256" key="11">
    <source>
        <dbReference type="ARBA" id="ARBA00022927"/>
    </source>
</evidence>
<feature type="domain" description="RING-type" evidence="21">
    <location>
        <begin position="6"/>
        <end position="51"/>
    </location>
</feature>
<dbReference type="InterPro" id="IPR011009">
    <property type="entry name" value="Kinase-like_dom_sf"/>
</dbReference>
<evidence type="ECO:0000256" key="4">
    <source>
        <dbReference type="ARBA" id="ARBA00022574"/>
    </source>
</evidence>
<dbReference type="SMART" id="SM00184">
    <property type="entry name" value="RING"/>
    <property type="match status" value="1"/>
</dbReference>
<evidence type="ECO:0000256" key="3">
    <source>
        <dbReference type="ARBA" id="ARBA00022448"/>
    </source>
</evidence>
<dbReference type="FunFam" id="1.10.3060.10:FF:000008">
    <property type="entry name" value="Protein translocase subunit SecA"/>
    <property type="match status" value="1"/>
</dbReference>
<feature type="compositionally biased region" description="Basic and acidic residues" evidence="19">
    <location>
        <begin position="489"/>
        <end position="499"/>
    </location>
</feature>
<evidence type="ECO:0000256" key="6">
    <source>
        <dbReference type="ARBA" id="ARBA00022737"/>
    </source>
</evidence>
<evidence type="ECO:0000256" key="15">
    <source>
        <dbReference type="ARBA" id="ARBA00034043"/>
    </source>
</evidence>
<evidence type="ECO:0000256" key="5">
    <source>
        <dbReference type="ARBA" id="ARBA00022723"/>
    </source>
</evidence>
<keyword evidence="4 17" id="KW-0853">WD repeat</keyword>
<dbReference type="CDD" id="cd16587">
    <property type="entry name" value="RING-HC_TRIM32_C-VII"/>
    <property type="match status" value="1"/>
</dbReference>
<dbReference type="CDD" id="cd17928">
    <property type="entry name" value="DEXDc_SecA"/>
    <property type="match status" value="1"/>
</dbReference>
<dbReference type="Pfam" id="PF07516">
    <property type="entry name" value="SecA_SW"/>
    <property type="match status" value="1"/>
</dbReference>
<dbReference type="FunFam" id="1.10.3060.10:FF:000005">
    <property type="entry name" value="Protein translocase subunit SecA"/>
    <property type="match status" value="1"/>
</dbReference>
<dbReference type="GO" id="GO:0017038">
    <property type="term" value="P:protein import"/>
    <property type="evidence" value="ECO:0007669"/>
    <property type="project" value="InterPro"/>
</dbReference>
<keyword evidence="25" id="KW-1185">Reference proteome</keyword>
<dbReference type="GO" id="GO:0004672">
    <property type="term" value="F:protein kinase activity"/>
    <property type="evidence" value="ECO:0007669"/>
    <property type="project" value="InterPro"/>
</dbReference>
<organism evidence="24 25">
    <name type="scientific">Sphenostylis stenocarpa</name>
    <dbReference type="NCBI Taxonomy" id="92480"/>
    <lineage>
        <taxon>Eukaryota</taxon>
        <taxon>Viridiplantae</taxon>
        <taxon>Streptophyta</taxon>
        <taxon>Embryophyta</taxon>
        <taxon>Tracheophyta</taxon>
        <taxon>Spermatophyta</taxon>
        <taxon>Magnoliopsida</taxon>
        <taxon>eudicotyledons</taxon>
        <taxon>Gunneridae</taxon>
        <taxon>Pentapetalae</taxon>
        <taxon>rosids</taxon>
        <taxon>fabids</taxon>
        <taxon>Fabales</taxon>
        <taxon>Fabaceae</taxon>
        <taxon>Papilionoideae</taxon>
        <taxon>50 kb inversion clade</taxon>
        <taxon>NPAAA clade</taxon>
        <taxon>indigoferoid/millettioid clade</taxon>
        <taxon>Phaseoleae</taxon>
        <taxon>Sphenostylis</taxon>
    </lineage>
</organism>
<keyword evidence="3 18" id="KW-0813">Transport</keyword>
<evidence type="ECO:0000256" key="17">
    <source>
        <dbReference type="PROSITE-ProRule" id="PRU00221"/>
    </source>
</evidence>
<evidence type="ECO:0000256" key="18">
    <source>
        <dbReference type="RuleBase" id="RU003874"/>
    </source>
</evidence>
<dbReference type="Pfam" id="PF01043">
    <property type="entry name" value="SecA_PP_bind"/>
    <property type="match status" value="1"/>
</dbReference>
<dbReference type="GO" id="GO:0008270">
    <property type="term" value="F:zinc ion binding"/>
    <property type="evidence" value="ECO:0007669"/>
    <property type="project" value="UniProtKB-KW"/>
</dbReference>
<dbReference type="SMART" id="SM00957">
    <property type="entry name" value="SecA_DEAD"/>
    <property type="match status" value="1"/>
</dbReference>
<evidence type="ECO:0000256" key="9">
    <source>
        <dbReference type="ARBA" id="ARBA00022833"/>
    </source>
</evidence>